<feature type="transmembrane region" description="Helical" evidence="2">
    <location>
        <begin position="334"/>
        <end position="353"/>
    </location>
</feature>
<dbReference type="EMBL" id="JBHSXL010000006">
    <property type="protein sequence ID" value="MFC6892215.1"/>
    <property type="molecule type" value="Genomic_DNA"/>
</dbReference>
<feature type="transmembrane region" description="Helical" evidence="2">
    <location>
        <begin position="714"/>
        <end position="733"/>
    </location>
</feature>
<feature type="transmembrane region" description="Helical" evidence="2">
    <location>
        <begin position="12"/>
        <end position="31"/>
    </location>
</feature>
<feature type="transmembrane region" description="Helical" evidence="2">
    <location>
        <begin position="412"/>
        <end position="432"/>
    </location>
</feature>
<name>A0ABD5UUR9_9EURY</name>
<keyword evidence="2" id="KW-1133">Transmembrane helix</keyword>
<dbReference type="InterPro" id="IPR023616">
    <property type="entry name" value="Cyt_c_oxase-like_su1_dom"/>
</dbReference>
<reference evidence="4 5" key="1">
    <citation type="journal article" date="2019" name="Int. J. Syst. Evol. Microbiol.">
        <title>The Global Catalogue of Microorganisms (GCM) 10K type strain sequencing project: providing services to taxonomists for standard genome sequencing and annotation.</title>
        <authorList>
            <consortium name="The Broad Institute Genomics Platform"/>
            <consortium name="The Broad Institute Genome Sequencing Center for Infectious Disease"/>
            <person name="Wu L."/>
            <person name="Ma J."/>
        </authorList>
    </citation>
    <scope>NUCLEOTIDE SEQUENCE [LARGE SCALE GENOMIC DNA]</scope>
    <source>
        <strain evidence="4 5">SKJ47</strain>
    </source>
</reference>
<feature type="transmembrane region" description="Helical" evidence="2">
    <location>
        <begin position="585"/>
        <end position="608"/>
    </location>
</feature>
<feature type="transmembrane region" description="Helical" evidence="2">
    <location>
        <begin position="365"/>
        <end position="387"/>
    </location>
</feature>
<evidence type="ECO:0000256" key="1">
    <source>
        <dbReference type="SAM" id="MobiDB-lite"/>
    </source>
</evidence>
<dbReference type="InterPro" id="IPR036927">
    <property type="entry name" value="Cyt_c_oxase-like_su1_sf"/>
</dbReference>
<keyword evidence="5" id="KW-1185">Reference proteome</keyword>
<feature type="domain" description="Cytochrome oxidase subunit I profile" evidence="3">
    <location>
        <begin position="459"/>
        <end position="677"/>
    </location>
</feature>
<accession>A0ABD5UUR9</accession>
<dbReference type="SUPFAM" id="SSF81442">
    <property type="entry name" value="Cytochrome c oxidase subunit I-like"/>
    <property type="match status" value="1"/>
</dbReference>
<evidence type="ECO:0000313" key="5">
    <source>
        <dbReference type="Proteomes" id="UP001596296"/>
    </source>
</evidence>
<keyword evidence="2" id="KW-0812">Transmembrane</keyword>
<dbReference type="Gene3D" id="1.20.210.10">
    <property type="entry name" value="Cytochrome c oxidase-like, subunit I domain"/>
    <property type="match status" value="1"/>
</dbReference>
<organism evidence="4 5">
    <name type="scientific">Halopenitus salinus</name>
    <dbReference type="NCBI Taxonomy" id="1198295"/>
    <lineage>
        <taxon>Archaea</taxon>
        <taxon>Methanobacteriati</taxon>
        <taxon>Methanobacteriota</taxon>
        <taxon>Stenosarchaea group</taxon>
        <taxon>Halobacteria</taxon>
        <taxon>Halobacteriales</taxon>
        <taxon>Haloferacaceae</taxon>
        <taxon>Halopenitus</taxon>
    </lineage>
</organism>
<dbReference type="PANTHER" id="PTHR10422">
    <property type="entry name" value="CYTOCHROME C OXIDASE SUBUNIT 1"/>
    <property type="match status" value="1"/>
</dbReference>
<dbReference type="InterPro" id="IPR054309">
    <property type="entry name" value="NorB_cytochrome_c-like"/>
</dbReference>
<feature type="region of interest" description="Disordered" evidence="1">
    <location>
        <begin position="747"/>
        <end position="772"/>
    </location>
</feature>
<feature type="transmembrane region" description="Helical" evidence="2">
    <location>
        <begin position="663"/>
        <end position="686"/>
    </location>
</feature>
<dbReference type="RefSeq" id="WP_379741978.1">
    <property type="nucleotide sequence ID" value="NZ_JBHSVN010000001.1"/>
</dbReference>
<feature type="transmembrane region" description="Helical" evidence="2">
    <location>
        <begin position="517"/>
        <end position="538"/>
    </location>
</feature>
<feature type="transmembrane region" description="Helical" evidence="2">
    <location>
        <begin position="544"/>
        <end position="565"/>
    </location>
</feature>
<feature type="transmembrane region" description="Helical" evidence="2">
    <location>
        <begin position="278"/>
        <end position="301"/>
    </location>
</feature>
<sequence>MELTRRTIAKVLAVVFVFNLVVMGAGAFYSAQQVPPIPQEVVGPDGDVIVTDTQVRDGKIAFQKNGLMNHGSILGNGAYFGPDYTADTLDLKVEYMREYYAEERYGESYGSLDGPDQSAVDRMVRDDLGGTITEGQETIEYSTAEAYAHEQVTETYVDRYHGGDLDRGVPAEFIGSEEEAREFADFALWTAWISHTDRPGSDHSFTNDWPYNPDAGNVPTGATMIWSVISMVLLVGAVGIGVWLYKSVTLPEPEVTGIEIPPPDEINLSPSQRAATRFIPLAGALFAVQVLLGGLLAHYYVERHAFFGVEEVFGVGIVEAFPFALAKTFHLDLGILWIASLWLGAGLFLPPLLTGHEPDRQRTYVHVLLGALIVAAVGGLSGVWLGAQGYIDGDLWWIIGNEGLEYLEVGRLWQVGLLVGFVLWTGLVWRGFKPLLDRESPYGLAHMIIYAGGSIGLLFTAGFFYTPETNIVMTEFWRWWVVHMWVEGAFEFFIVAIVGLTLVSMGLLRKRSAEKAVAFQALFVMGSGVIGASHHYWWVGQPDVWLPLGTVFSTLELIPLILILFEAMGQYRALATSGESFPYTLPFMFIIASGFWNFLGAGVLGFFINLPLINYYEHGTYLTVGHAHAAMFGAFGFLALGMATYMLRIATRPADWTERHLRWAFWLWNVGLAVMVFVSVLPVGFLQLEVAFTEGYAAARSLAFYNRDLVQALFWARLPGDTLIILGTFVFLYDMVKKRFTLRPVSRPTTGSGTIPERMIDEDEEPAALDDD</sequence>
<dbReference type="AlphaFoldDB" id="A0ABD5UUR9"/>
<proteinExistence type="predicted"/>
<feature type="transmembrane region" description="Helical" evidence="2">
    <location>
        <begin position="628"/>
        <end position="651"/>
    </location>
</feature>
<dbReference type="InterPro" id="IPR000883">
    <property type="entry name" value="Cyt_C_Oxase_1"/>
</dbReference>
<feature type="transmembrane region" description="Helical" evidence="2">
    <location>
        <begin position="485"/>
        <end position="505"/>
    </location>
</feature>
<feature type="transmembrane region" description="Helical" evidence="2">
    <location>
        <begin position="224"/>
        <end position="245"/>
    </location>
</feature>
<gene>
    <name evidence="4" type="ORF">ACFQE9_06280</name>
</gene>
<dbReference type="PROSITE" id="PS50855">
    <property type="entry name" value="COX1"/>
    <property type="match status" value="1"/>
</dbReference>
<evidence type="ECO:0000256" key="2">
    <source>
        <dbReference type="SAM" id="Phobius"/>
    </source>
</evidence>
<keyword evidence="2" id="KW-0472">Membrane</keyword>
<evidence type="ECO:0000259" key="3">
    <source>
        <dbReference type="PROSITE" id="PS50855"/>
    </source>
</evidence>
<dbReference type="Proteomes" id="UP001596296">
    <property type="component" value="Unassembled WGS sequence"/>
</dbReference>
<dbReference type="Pfam" id="PF00115">
    <property type="entry name" value="COX1"/>
    <property type="match status" value="1"/>
</dbReference>
<evidence type="ECO:0000313" key="4">
    <source>
        <dbReference type="EMBL" id="MFC6892215.1"/>
    </source>
</evidence>
<feature type="compositionally biased region" description="Acidic residues" evidence="1">
    <location>
        <begin position="760"/>
        <end position="772"/>
    </location>
</feature>
<feature type="transmembrane region" description="Helical" evidence="2">
    <location>
        <begin position="444"/>
        <end position="465"/>
    </location>
</feature>
<protein>
    <submittedName>
        <fullName evidence="4">Nitric-oxide reductase large subunit</fullName>
    </submittedName>
</protein>
<comment type="caution">
    <text evidence="4">The sequence shown here is derived from an EMBL/GenBank/DDBJ whole genome shotgun (WGS) entry which is preliminary data.</text>
</comment>
<dbReference type="PANTHER" id="PTHR10422:SF38">
    <property type="entry name" value="CYTOCHROME B SUBUNIT OF NITRIC OXIDE REDUCTASE"/>
    <property type="match status" value="1"/>
</dbReference>
<dbReference type="Pfam" id="PF22085">
    <property type="entry name" value="NorB_cytochrome_c-like"/>
    <property type="match status" value="1"/>
</dbReference>